<comment type="caution">
    <text evidence="2">The sequence shown here is derived from an EMBL/GenBank/DDBJ whole genome shotgun (WGS) entry which is preliminary data.</text>
</comment>
<keyword evidence="3" id="KW-1185">Reference proteome</keyword>
<dbReference type="STRING" id="63057.A0A2P5FVE5"/>
<accession>A0A2P5FVE5</accession>
<evidence type="ECO:0000313" key="3">
    <source>
        <dbReference type="Proteomes" id="UP000237000"/>
    </source>
</evidence>
<gene>
    <name evidence="2" type="ORF">TorRG33x02_025360</name>
</gene>
<reference evidence="3" key="1">
    <citation type="submission" date="2016-06" db="EMBL/GenBank/DDBJ databases">
        <title>Parallel loss of symbiosis genes in relatives of nitrogen-fixing non-legume Parasponia.</title>
        <authorList>
            <person name="Van Velzen R."/>
            <person name="Holmer R."/>
            <person name="Bu F."/>
            <person name="Rutten L."/>
            <person name="Van Zeijl A."/>
            <person name="Liu W."/>
            <person name="Santuari L."/>
            <person name="Cao Q."/>
            <person name="Sharma T."/>
            <person name="Shen D."/>
            <person name="Roswanjaya Y."/>
            <person name="Wardhani T."/>
            <person name="Kalhor M.S."/>
            <person name="Jansen J."/>
            <person name="Van den Hoogen J."/>
            <person name="Gungor B."/>
            <person name="Hartog M."/>
            <person name="Hontelez J."/>
            <person name="Verver J."/>
            <person name="Yang W.-C."/>
            <person name="Schijlen E."/>
            <person name="Repin R."/>
            <person name="Schilthuizen M."/>
            <person name="Schranz E."/>
            <person name="Heidstra R."/>
            <person name="Miyata K."/>
            <person name="Fedorova E."/>
            <person name="Kohlen W."/>
            <person name="Bisseling T."/>
            <person name="Smit S."/>
            <person name="Geurts R."/>
        </authorList>
    </citation>
    <scope>NUCLEOTIDE SEQUENCE [LARGE SCALE GENOMIC DNA]</scope>
    <source>
        <strain evidence="3">cv. RG33-2</strain>
    </source>
</reference>
<evidence type="ECO:0000313" key="2">
    <source>
        <dbReference type="EMBL" id="POO01759.1"/>
    </source>
</evidence>
<organism evidence="2 3">
    <name type="scientific">Trema orientale</name>
    <name type="common">Charcoal tree</name>
    <name type="synonym">Celtis orientalis</name>
    <dbReference type="NCBI Taxonomy" id="63057"/>
    <lineage>
        <taxon>Eukaryota</taxon>
        <taxon>Viridiplantae</taxon>
        <taxon>Streptophyta</taxon>
        <taxon>Embryophyta</taxon>
        <taxon>Tracheophyta</taxon>
        <taxon>Spermatophyta</taxon>
        <taxon>Magnoliopsida</taxon>
        <taxon>eudicotyledons</taxon>
        <taxon>Gunneridae</taxon>
        <taxon>Pentapetalae</taxon>
        <taxon>rosids</taxon>
        <taxon>fabids</taxon>
        <taxon>Rosales</taxon>
        <taxon>Cannabaceae</taxon>
        <taxon>Trema</taxon>
    </lineage>
</organism>
<dbReference type="EMBL" id="JXTC01000007">
    <property type="protein sequence ID" value="POO01759.1"/>
    <property type="molecule type" value="Genomic_DNA"/>
</dbReference>
<dbReference type="InterPro" id="IPR018816">
    <property type="entry name" value="Cactin_central"/>
</dbReference>
<dbReference type="InParanoid" id="A0A2P5FVE5"/>
<dbReference type="OrthoDB" id="1735794at2759"/>
<dbReference type="Proteomes" id="UP000237000">
    <property type="component" value="Unassembled WGS sequence"/>
</dbReference>
<evidence type="ECO:0000259" key="1">
    <source>
        <dbReference type="Pfam" id="PF10312"/>
    </source>
</evidence>
<protein>
    <submittedName>
        <fullName evidence="2">Cactin, central domain containing protein</fullName>
    </submittedName>
</protein>
<proteinExistence type="predicted"/>
<feature type="domain" description="Splicing factor cactin central" evidence="1">
    <location>
        <begin position="6"/>
        <end position="50"/>
    </location>
</feature>
<name>A0A2P5FVE5_TREOI</name>
<sequence>MRGKELEAKTYGELEALQSRVESPIDSGTANVVKYWEALVKRLHTYKAKDVALTLANEETIQVRKSGCSRGLSLKSIQVDNAYKRACVSSIVILS</sequence>
<dbReference type="AlphaFoldDB" id="A0A2P5FVE5"/>
<dbReference type="Pfam" id="PF10312">
    <property type="entry name" value="Cactin_mid"/>
    <property type="match status" value="1"/>
</dbReference>